<dbReference type="PANTHER" id="PTHR39550">
    <property type="entry name" value="SLL0658 PROTEIN"/>
    <property type="match status" value="1"/>
</dbReference>
<name>A0A139WY09_9CYAN</name>
<dbReference type="STRING" id="128403.WA1_47745"/>
<gene>
    <name evidence="1" type="ORF">WA1_47745</name>
</gene>
<reference evidence="1 2" key="1">
    <citation type="journal article" date="2013" name="Genome Biol. Evol.">
        <title>Genomes of Stigonematalean cyanobacteria (subsection V) and the evolution of oxygenic photosynthesis from prokaryotes to plastids.</title>
        <authorList>
            <person name="Dagan T."/>
            <person name="Roettger M."/>
            <person name="Stucken K."/>
            <person name="Landan G."/>
            <person name="Koch R."/>
            <person name="Major P."/>
            <person name="Gould S.B."/>
            <person name="Goremykin V.V."/>
            <person name="Rippka R."/>
            <person name="Tandeau de Marsac N."/>
            <person name="Gugger M."/>
            <person name="Lockhart P.J."/>
            <person name="Allen J.F."/>
            <person name="Brune I."/>
            <person name="Maus I."/>
            <person name="Puhler A."/>
            <person name="Martin W.F."/>
        </authorList>
    </citation>
    <scope>NUCLEOTIDE SEQUENCE [LARGE SCALE GENOMIC DNA]</scope>
    <source>
        <strain evidence="1 2">PCC 7110</strain>
    </source>
</reference>
<dbReference type="Proteomes" id="UP000076925">
    <property type="component" value="Unassembled WGS sequence"/>
</dbReference>
<accession>A0A139WY09</accession>
<dbReference type="OrthoDB" id="9796404at2"/>
<organism evidence="1 2">
    <name type="scientific">Scytonema hofmannii PCC 7110</name>
    <dbReference type="NCBI Taxonomy" id="128403"/>
    <lineage>
        <taxon>Bacteria</taxon>
        <taxon>Bacillati</taxon>
        <taxon>Cyanobacteriota</taxon>
        <taxon>Cyanophyceae</taxon>
        <taxon>Nostocales</taxon>
        <taxon>Scytonemataceae</taxon>
        <taxon>Scytonema</taxon>
    </lineage>
</organism>
<protein>
    <submittedName>
        <fullName evidence="1">Nuclease</fullName>
    </submittedName>
</protein>
<evidence type="ECO:0000313" key="1">
    <source>
        <dbReference type="EMBL" id="KYC37316.1"/>
    </source>
</evidence>
<dbReference type="AlphaFoldDB" id="A0A139WY09"/>
<sequence length="192" mass="21141">MKSKSTELEASPIIFDNTVLSNFALAQVFHILQRLYTGRAFIGKAVQREIQAGISSASTSANLQNRTKLQEINQALDEGWLQTPSDAVNPNDDAVELRLTIEYSQRFGAGESEAMAIAYNRNWVFASDDGNARKFAQERGIRLTGTLGILIKAVKNKVLCLSAADIIHAKMIDEGYRSPLAYENGISSYLNP</sequence>
<dbReference type="PANTHER" id="PTHR39550:SF1">
    <property type="entry name" value="SLL0658 PROTEIN"/>
    <property type="match status" value="1"/>
</dbReference>
<evidence type="ECO:0000313" key="2">
    <source>
        <dbReference type="Proteomes" id="UP000076925"/>
    </source>
</evidence>
<dbReference type="InterPro" id="IPR021799">
    <property type="entry name" value="PIN-like_prokaryotic"/>
</dbReference>
<dbReference type="EMBL" id="ANNX02000047">
    <property type="protein sequence ID" value="KYC37316.1"/>
    <property type="molecule type" value="Genomic_DNA"/>
</dbReference>
<proteinExistence type="predicted"/>
<keyword evidence="2" id="KW-1185">Reference proteome</keyword>
<comment type="caution">
    <text evidence="1">The sequence shown here is derived from an EMBL/GenBank/DDBJ whole genome shotgun (WGS) entry which is preliminary data.</text>
</comment>
<dbReference type="RefSeq" id="WP_017747487.1">
    <property type="nucleotide sequence ID" value="NZ_KQ976354.1"/>
</dbReference>
<dbReference type="Pfam" id="PF11848">
    <property type="entry name" value="DUF3368"/>
    <property type="match status" value="1"/>
</dbReference>